<comment type="caution">
    <text evidence="1">The sequence shown here is derived from an EMBL/GenBank/DDBJ whole genome shotgun (WGS) entry which is preliminary data.</text>
</comment>
<accession>A0A918EEN7</accession>
<dbReference type="AlphaFoldDB" id="A0A918EEN7"/>
<organism evidence="1 2">
    <name type="scientific">Saccharothrix coeruleofusca</name>
    <dbReference type="NCBI Taxonomy" id="33919"/>
    <lineage>
        <taxon>Bacteria</taxon>
        <taxon>Bacillati</taxon>
        <taxon>Actinomycetota</taxon>
        <taxon>Actinomycetes</taxon>
        <taxon>Pseudonocardiales</taxon>
        <taxon>Pseudonocardiaceae</taxon>
        <taxon>Saccharothrix</taxon>
    </lineage>
</organism>
<reference evidence="1" key="1">
    <citation type="journal article" date="2014" name="Int. J. Syst. Evol. Microbiol.">
        <title>Complete genome sequence of Corynebacterium casei LMG S-19264T (=DSM 44701T), isolated from a smear-ripened cheese.</title>
        <authorList>
            <consortium name="US DOE Joint Genome Institute (JGI-PGF)"/>
            <person name="Walter F."/>
            <person name="Albersmeier A."/>
            <person name="Kalinowski J."/>
            <person name="Ruckert C."/>
        </authorList>
    </citation>
    <scope>NUCLEOTIDE SEQUENCE</scope>
    <source>
        <strain evidence="1">JCM 3313</strain>
    </source>
</reference>
<protein>
    <submittedName>
        <fullName evidence="1">Uncharacterized protein</fullName>
    </submittedName>
</protein>
<sequence>MDDPHPVTSGQVAVMPIIYIMLSKSFAALSRPAVRAPLASTPMRELLVVLDKVDRVVPLVAEGSRLGVVRPGSPLAAEDLRTQPHRISARAWTALTESVEFLRAARGVCADGGDLRVVRALVRGAVENACCGVWLLGASRAERLADAASEVAVERSALVRRAGELAPAVGAELAVAAWRACDGLSPAVDGVLVRAEVVDQVQPGIDLASVAESVRPVLAAAAVGLMVLGRGLELFKARSRVVLPGVS</sequence>
<dbReference type="EMBL" id="BMRG01000004">
    <property type="protein sequence ID" value="GGP53922.1"/>
    <property type="molecule type" value="Genomic_DNA"/>
</dbReference>
<dbReference type="Proteomes" id="UP000639606">
    <property type="component" value="Unassembled WGS sequence"/>
</dbReference>
<proteinExistence type="predicted"/>
<keyword evidence="2" id="KW-1185">Reference proteome</keyword>
<evidence type="ECO:0000313" key="1">
    <source>
        <dbReference type="EMBL" id="GGP53922.1"/>
    </source>
</evidence>
<name>A0A918EEN7_9PSEU</name>
<gene>
    <name evidence="1" type="ORF">GCM10010185_27830</name>
</gene>
<reference evidence="1" key="2">
    <citation type="submission" date="2020-09" db="EMBL/GenBank/DDBJ databases">
        <authorList>
            <person name="Sun Q."/>
            <person name="Ohkuma M."/>
        </authorList>
    </citation>
    <scope>NUCLEOTIDE SEQUENCE</scope>
    <source>
        <strain evidence="1">JCM 3313</strain>
    </source>
</reference>
<evidence type="ECO:0000313" key="2">
    <source>
        <dbReference type="Proteomes" id="UP000639606"/>
    </source>
</evidence>